<evidence type="ECO:0000259" key="2">
    <source>
        <dbReference type="SMART" id="SM00481"/>
    </source>
</evidence>
<dbReference type="Gene3D" id="3.20.20.140">
    <property type="entry name" value="Metal-dependent hydrolases"/>
    <property type="match status" value="1"/>
</dbReference>
<organism evidence="3 4">
    <name type="scientific">Promicromonospora iranensis</name>
    <dbReference type="NCBI Taxonomy" id="1105144"/>
    <lineage>
        <taxon>Bacteria</taxon>
        <taxon>Bacillati</taxon>
        <taxon>Actinomycetota</taxon>
        <taxon>Actinomycetes</taxon>
        <taxon>Micrococcales</taxon>
        <taxon>Promicromonosporaceae</taxon>
        <taxon>Promicromonospora</taxon>
    </lineage>
</organism>
<reference evidence="3 4" key="1">
    <citation type="submission" date="2023-07" db="EMBL/GenBank/DDBJ databases">
        <title>Sequencing the genomes of 1000 actinobacteria strains.</title>
        <authorList>
            <person name="Klenk H.-P."/>
        </authorList>
    </citation>
    <scope>NUCLEOTIDE SEQUENCE [LARGE SCALE GENOMIC DNA]</scope>
    <source>
        <strain evidence="3 4">DSM 45554</strain>
    </source>
</reference>
<dbReference type="InterPro" id="IPR003141">
    <property type="entry name" value="Pol/His_phosphatase_N"/>
</dbReference>
<comment type="caution">
    <text evidence="3">The sequence shown here is derived from an EMBL/GenBank/DDBJ whole genome shotgun (WGS) entry which is preliminary data.</text>
</comment>
<keyword evidence="4" id="KW-1185">Reference proteome</keyword>
<dbReference type="InterPro" id="IPR016195">
    <property type="entry name" value="Pol/histidinol_Pase-like"/>
</dbReference>
<feature type="region of interest" description="Disordered" evidence="1">
    <location>
        <begin position="1"/>
        <end position="27"/>
    </location>
</feature>
<dbReference type="RefSeq" id="WP_274998117.1">
    <property type="nucleotide sequence ID" value="NZ_JAJQQP010000021.1"/>
</dbReference>
<evidence type="ECO:0000313" key="3">
    <source>
        <dbReference type="EMBL" id="MDR7385564.1"/>
    </source>
</evidence>
<accession>A0ABU2CW41</accession>
<sequence length="570" mass="60494">MPEPTTEPTPAAAATTTPTTPGPLRASRRGFLLGAGAVGAGLVAAGSGATTASAAPDRTPARSRARQGGYVWLAGDHHLHSRYSNDAMYRIDDQAVRAIDGGLDWIVITDHGNAAFAAHSIAPQREDILAARERHGEDLLLFNGLEWNIPGAEHTTFMMAPGAGEPRALQELVDRYDALVVDARDGTPENEALALAALKHIAATVRSGRLADALVLPNHPARKGIDSPAELRAWQDAAPDVVIGFEGAPGHQAAGLPAPGMARGRGLYDGGPGQYSFPGYPAESYRTWGGFDWMTATVGGVWDSLLSEGRRWWITTTSDGHQGCGDWVKNPVDPLDQTGYDKIPYNEDGDTFQTTGVYPPPVGAGRPVAEYSSFPPGAYNKTWVGAENFSHRAVMDAMRAGRMWVCFGDLVAGLDVQLGVKGRGGHRRRATLGGELVVATGTEVELTVTVDLADGVNHAGLLPELARVDLIRGRVTGPSADPDALYAPGTRVAHSWDTSGRSGSVTLTHSFVAEHDGYVRLRGTDGKRSQPGYLGADVDPAGPAQDVLGGVNPWDDLWFYTNPIFLRVRG</sequence>
<feature type="compositionally biased region" description="Low complexity" evidence="1">
    <location>
        <begin position="8"/>
        <end position="19"/>
    </location>
</feature>
<evidence type="ECO:0000313" key="4">
    <source>
        <dbReference type="Proteomes" id="UP001183585"/>
    </source>
</evidence>
<dbReference type="Proteomes" id="UP001183585">
    <property type="component" value="Unassembled WGS sequence"/>
</dbReference>
<dbReference type="EMBL" id="JAVDYE010000001">
    <property type="protein sequence ID" value="MDR7385564.1"/>
    <property type="molecule type" value="Genomic_DNA"/>
</dbReference>
<dbReference type="SMART" id="SM00481">
    <property type="entry name" value="POLIIIAc"/>
    <property type="match status" value="1"/>
</dbReference>
<protein>
    <recommendedName>
        <fullName evidence="2">Polymerase/histidinol phosphatase N-terminal domain-containing protein</fullName>
    </recommendedName>
</protein>
<dbReference type="CDD" id="cd07432">
    <property type="entry name" value="PHP_HisPPase"/>
    <property type="match status" value="1"/>
</dbReference>
<dbReference type="PROSITE" id="PS51318">
    <property type="entry name" value="TAT"/>
    <property type="match status" value="1"/>
</dbReference>
<feature type="domain" description="Polymerase/histidinol phosphatase N-terminal" evidence="2">
    <location>
        <begin position="75"/>
        <end position="151"/>
    </location>
</feature>
<dbReference type="SUPFAM" id="SSF89550">
    <property type="entry name" value="PHP domain-like"/>
    <property type="match status" value="1"/>
</dbReference>
<dbReference type="Pfam" id="PF02811">
    <property type="entry name" value="PHP"/>
    <property type="match status" value="1"/>
</dbReference>
<dbReference type="InterPro" id="IPR004013">
    <property type="entry name" value="PHP_dom"/>
</dbReference>
<gene>
    <name evidence="3" type="ORF">J2S48_005079</name>
</gene>
<proteinExistence type="predicted"/>
<name>A0ABU2CW41_9MICO</name>
<evidence type="ECO:0000256" key="1">
    <source>
        <dbReference type="SAM" id="MobiDB-lite"/>
    </source>
</evidence>
<dbReference type="InterPro" id="IPR006311">
    <property type="entry name" value="TAT_signal"/>
</dbReference>